<organism evidence="1 2">
    <name type="scientific">Dactylosporangium fulvum</name>
    <dbReference type="NCBI Taxonomy" id="53359"/>
    <lineage>
        <taxon>Bacteria</taxon>
        <taxon>Bacillati</taxon>
        <taxon>Actinomycetota</taxon>
        <taxon>Actinomycetes</taxon>
        <taxon>Micromonosporales</taxon>
        <taxon>Micromonosporaceae</taxon>
        <taxon>Dactylosporangium</taxon>
    </lineage>
</organism>
<name>A0ABY5VWJ8_9ACTN</name>
<reference evidence="1" key="1">
    <citation type="submission" date="2021-04" db="EMBL/GenBank/DDBJ databases">
        <authorList>
            <person name="Hartkoorn R.C."/>
            <person name="Beaudoing E."/>
            <person name="Hot D."/>
        </authorList>
    </citation>
    <scope>NUCLEOTIDE SEQUENCE</scope>
    <source>
        <strain evidence="1">NRRL B-16292</strain>
    </source>
</reference>
<evidence type="ECO:0000313" key="1">
    <source>
        <dbReference type="EMBL" id="UWP81549.1"/>
    </source>
</evidence>
<dbReference type="Proteomes" id="UP001059617">
    <property type="component" value="Chromosome"/>
</dbReference>
<proteinExistence type="predicted"/>
<protein>
    <recommendedName>
        <fullName evidence="3">Secreted protein</fullName>
    </recommendedName>
</protein>
<keyword evidence="2" id="KW-1185">Reference proteome</keyword>
<dbReference type="RefSeq" id="WP_259859314.1">
    <property type="nucleotide sequence ID" value="NZ_BAAAST010000096.1"/>
</dbReference>
<evidence type="ECO:0008006" key="3">
    <source>
        <dbReference type="Google" id="ProtNLM"/>
    </source>
</evidence>
<accession>A0ABY5VWJ8</accession>
<sequence length="154" mass="16128">MAVLFLGRSGCCDARLACAVSLSPVGVVFVGRVVPVRPVAAVAGWLWRCSRGSVPCSACRPVVAAPAAQRIAVLIADTPPELADSHVDPVGCRPLDPLMPRRSPSSVAVQAFQARSPRHSLPFAVLCDEPALDASVPAMWDSIVIGECDSSHFS</sequence>
<evidence type="ECO:0000313" key="2">
    <source>
        <dbReference type="Proteomes" id="UP001059617"/>
    </source>
</evidence>
<reference evidence="1" key="2">
    <citation type="submission" date="2022-09" db="EMBL/GenBank/DDBJ databases">
        <title>Biosynthetic gene clusters of Dactylosporangioum fulvum.</title>
        <authorList>
            <person name="Caradec T."/>
        </authorList>
    </citation>
    <scope>NUCLEOTIDE SEQUENCE</scope>
    <source>
        <strain evidence="1">NRRL B-16292</strain>
    </source>
</reference>
<gene>
    <name evidence="1" type="ORF">Dfulv_41590</name>
</gene>
<dbReference type="EMBL" id="CP073720">
    <property type="protein sequence ID" value="UWP81549.1"/>
    <property type="molecule type" value="Genomic_DNA"/>
</dbReference>